<dbReference type="PANTHER" id="PTHR43294">
    <property type="entry name" value="SODIUM/POTASSIUM-TRANSPORTING ATPASE SUBUNIT ALPHA"/>
    <property type="match status" value="1"/>
</dbReference>
<dbReference type="PRINTS" id="PR00119">
    <property type="entry name" value="CATATPASE"/>
</dbReference>
<feature type="transmembrane region" description="Helical" evidence="11">
    <location>
        <begin position="799"/>
        <end position="821"/>
    </location>
</feature>
<feature type="domain" description="Cation-transporting P-type ATPase N-terminal" evidence="12">
    <location>
        <begin position="5"/>
        <end position="79"/>
    </location>
</feature>
<keyword evidence="3" id="KW-0597">Phosphoprotein</keyword>
<dbReference type="Gene3D" id="1.20.1110.10">
    <property type="entry name" value="Calcium-transporting ATPase, transmembrane domain"/>
    <property type="match status" value="1"/>
</dbReference>
<protein>
    <submittedName>
        <fullName evidence="13">Ca2+-transporting ATPase</fullName>
    </submittedName>
</protein>
<feature type="transmembrane region" description="Helical" evidence="11">
    <location>
        <begin position="833"/>
        <end position="853"/>
    </location>
</feature>
<dbReference type="Gene3D" id="2.70.150.10">
    <property type="entry name" value="Calcium-transporting ATPase, cytoplasmic transduction domain A"/>
    <property type="match status" value="1"/>
</dbReference>
<keyword evidence="10 11" id="KW-0472">Membrane</keyword>
<evidence type="ECO:0000259" key="12">
    <source>
        <dbReference type="SMART" id="SM00831"/>
    </source>
</evidence>
<feature type="transmembrane region" description="Helical" evidence="11">
    <location>
        <begin position="722"/>
        <end position="742"/>
    </location>
</feature>
<feature type="transmembrane region" description="Helical" evidence="11">
    <location>
        <begin position="693"/>
        <end position="716"/>
    </location>
</feature>
<dbReference type="GO" id="GO:0005524">
    <property type="term" value="F:ATP binding"/>
    <property type="evidence" value="ECO:0007669"/>
    <property type="project" value="UniProtKB-KW"/>
</dbReference>
<dbReference type="SFLD" id="SFLDG00002">
    <property type="entry name" value="C1.7:_P-type_atpase_like"/>
    <property type="match status" value="1"/>
</dbReference>
<gene>
    <name evidence="13" type="ORF">C8P66_101400</name>
</gene>
<sequence>MTAPIWHTQSGEEVAAALRTDALHGLDSAEAAERLVRHGPNALPRARQGSTLALIARQFRSLMVGLLVVAGGVALALGDVVEALAILVVILLNAAIGFATEWKAASALAALQGQAVATAHVLRDGAAHVIAAQDLVPGDVVVLAAGDRVPADGRVIQDVQLQLDEAALTGESLPVTKSAAILVDAQAPLGDRGNMVHMGTAVTEGRGCCIVTATGAQTEMGRIGALIEGVAEHGTPLEAKLAELSRALLVIVLVLCAVIVLFGWLRGNALLFMVEVGISLAIAAVPEGLLAVTTMTLAVGMQRMAGMGALVRRLPAVEALGSTTVICTDKTGTLTRNEMTVRAYTLGALRVDVTGTGYVAQGHFQIDGRDIDPAPLGLALRIGALCNDARVDRTGDAVSILGDPTEAALIIAAGKAGLEHNALHAAYPRIRELPFSSETRLMVTAHTTPGGGTVAYAKGAPGMVLAACVAVLGADGETPMTAEAMRQARAANEALAAGALRVLGLACRDLPDDFAHADLTRGLTFVGFVGMIDPLRDEVKATVARCHQAGIRVVMITGDQQATAAEIARQLGLDTDQQGRPLQAVHGSALADLDDAGWIRVASGASVFARVSPEHKLKIVEALQHSGQVVAMTGDGVNDAPALRQADIGIAMGIRGTEVAKGAADMVITDDNFATIVAAVEQGRVIVHNILRFIHYLFSCNFAEIVTVGGAIMLGWPLPLGVMQILWLNLVTDIFPAMALALEPSAPDVMRRPPRDPAEPLMTVAFGWLIVWQGALLSGCTLAAFAVGMRWYGLEGEGLRHAVTIAFMTLAMAQMLHAFSARSRSRSALTSRLFTNAWLWGATGICLALQIAAVEVPLLREVLRTVALSPADWGLVAMGALTPVLVVEMVKLMTGWRSRAARRFAEHPAGLPPAPDGGRP</sequence>
<dbReference type="PANTHER" id="PTHR43294:SF20">
    <property type="entry name" value="P-TYPE ATPASE"/>
    <property type="match status" value="1"/>
</dbReference>
<feature type="transmembrane region" description="Helical" evidence="11">
    <location>
        <begin position="83"/>
        <end position="102"/>
    </location>
</feature>
<dbReference type="PRINTS" id="PR00120">
    <property type="entry name" value="HATPASE"/>
</dbReference>
<proteinExistence type="inferred from homology"/>
<dbReference type="NCBIfam" id="TIGR01494">
    <property type="entry name" value="ATPase_P-type"/>
    <property type="match status" value="2"/>
</dbReference>
<name>A0A2W7IWQ2_9PROT</name>
<evidence type="ECO:0000256" key="10">
    <source>
        <dbReference type="ARBA" id="ARBA00023136"/>
    </source>
</evidence>
<dbReference type="SFLD" id="SFLDS00003">
    <property type="entry name" value="Haloacid_Dehalogenase"/>
    <property type="match status" value="1"/>
</dbReference>
<dbReference type="AlphaFoldDB" id="A0A2W7IWQ2"/>
<keyword evidence="4 11" id="KW-0812">Transmembrane</keyword>
<dbReference type="InterPro" id="IPR023299">
    <property type="entry name" value="ATPase_P-typ_cyto_dom_N"/>
</dbReference>
<feature type="transmembrane region" description="Helical" evidence="11">
    <location>
        <begin position="59"/>
        <end position="77"/>
    </location>
</feature>
<dbReference type="Gene3D" id="3.40.50.1000">
    <property type="entry name" value="HAD superfamily/HAD-like"/>
    <property type="match status" value="1"/>
</dbReference>
<reference evidence="13 14" key="1">
    <citation type="submission" date="2018-06" db="EMBL/GenBank/DDBJ databases">
        <title>Genomic Encyclopedia of Archaeal and Bacterial Type Strains, Phase II (KMG-II): from individual species to whole genera.</title>
        <authorList>
            <person name="Goeker M."/>
        </authorList>
    </citation>
    <scope>NUCLEOTIDE SEQUENCE [LARGE SCALE GENOMIC DNA]</scope>
    <source>
        <strain evidence="13 14">DSM 24525</strain>
    </source>
</reference>
<dbReference type="InterPro" id="IPR050510">
    <property type="entry name" value="Cation_transp_ATPase_P-type"/>
</dbReference>
<dbReference type="FunFam" id="3.40.50.1000:FF:000028">
    <property type="entry name" value="Calcium-transporting P-type ATPase, putative"/>
    <property type="match status" value="1"/>
</dbReference>
<dbReference type="InterPro" id="IPR023214">
    <property type="entry name" value="HAD_sf"/>
</dbReference>
<dbReference type="SUPFAM" id="SSF81653">
    <property type="entry name" value="Calcium ATPase, transduction domain A"/>
    <property type="match status" value="1"/>
</dbReference>
<dbReference type="InterPro" id="IPR008250">
    <property type="entry name" value="ATPase_P-typ_transduc_dom_A_sf"/>
</dbReference>
<dbReference type="Pfam" id="PF00122">
    <property type="entry name" value="E1-E2_ATPase"/>
    <property type="match status" value="1"/>
</dbReference>
<dbReference type="SUPFAM" id="SSF56784">
    <property type="entry name" value="HAD-like"/>
    <property type="match status" value="1"/>
</dbReference>
<dbReference type="SFLD" id="SFLDF00027">
    <property type="entry name" value="p-type_atpase"/>
    <property type="match status" value="1"/>
</dbReference>
<keyword evidence="6" id="KW-0067">ATP-binding</keyword>
<feature type="transmembrane region" description="Helical" evidence="11">
    <location>
        <begin position="763"/>
        <end position="787"/>
    </location>
</feature>
<dbReference type="InterPro" id="IPR006068">
    <property type="entry name" value="ATPase_P-typ_cation-transptr_C"/>
</dbReference>
<dbReference type="InterPro" id="IPR001757">
    <property type="entry name" value="P_typ_ATPase"/>
</dbReference>
<dbReference type="EMBL" id="QKYU01000001">
    <property type="protein sequence ID" value="PZW51178.1"/>
    <property type="molecule type" value="Genomic_DNA"/>
</dbReference>
<feature type="transmembrane region" description="Helical" evidence="11">
    <location>
        <begin position="247"/>
        <end position="265"/>
    </location>
</feature>
<dbReference type="OrthoDB" id="391538at2"/>
<feature type="transmembrane region" description="Helical" evidence="11">
    <location>
        <begin position="873"/>
        <end position="893"/>
    </location>
</feature>
<dbReference type="InterPro" id="IPR036412">
    <property type="entry name" value="HAD-like_sf"/>
</dbReference>
<dbReference type="GO" id="GO:0006883">
    <property type="term" value="P:intracellular sodium ion homeostasis"/>
    <property type="evidence" value="ECO:0007669"/>
    <property type="project" value="TreeGrafter"/>
</dbReference>
<dbReference type="Pfam" id="PF00689">
    <property type="entry name" value="Cation_ATPase_C"/>
    <property type="match status" value="1"/>
</dbReference>
<keyword evidence="8" id="KW-1278">Translocase</keyword>
<dbReference type="InterPro" id="IPR004014">
    <property type="entry name" value="ATPase_P-typ_cation-transptr_N"/>
</dbReference>
<evidence type="ECO:0000256" key="9">
    <source>
        <dbReference type="ARBA" id="ARBA00022989"/>
    </source>
</evidence>
<evidence type="ECO:0000256" key="11">
    <source>
        <dbReference type="SAM" id="Phobius"/>
    </source>
</evidence>
<dbReference type="GO" id="GO:1902600">
    <property type="term" value="P:proton transmembrane transport"/>
    <property type="evidence" value="ECO:0007669"/>
    <property type="project" value="TreeGrafter"/>
</dbReference>
<comment type="caution">
    <text evidence="13">The sequence shown here is derived from an EMBL/GenBank/DDBJ whole genome shotgun (WGS) entry which is preliminary data.</text>
</comment>
<evidence type="ECO:0000256" key="1">
    <source>
        <dbReference type="ARBA" id="ARBA00004127"/>
    </source>
</evidence>
<evidence type="ECO:0000256" key="6">
    <source>
        <dbReference type="ARBA" id="ARBA00022840"/>
    </source>
</evidence>
<keyword evidence="14" id="KW-1185">Reference proteome</keyword>
<evidence type="ECO:0000256" key="2">
    <source>
        <dbReference type="ARBA" id="ARBA00005675"/>
    </source>
</evidence>
<dbReference type="InterPro" id="IPR044492">
    <property type="entry name" value="P_typ_ATPase_HD_dom"/>
</dbReference>
<dbReference type="SUPFAM" id="SSF81665">
    <property type="entry name" value="Calcium ATPase, transmembrane domain M"/>
    <property type="match status" value="1"/>
</dbReference>
<keyword evidence="5" id="KW-0547">Nucleotide-binding</keyword>
<evidence type="ECO:0000256" key="3">
    <source>
        <dbReference type="ARBA" id="ARBA00022553"/>
    </source>
</evidence>
<comment type="similarity">
    <text evidence="2">Belongs to the cation transport ATPase (P-type) (TC 3.A.3) family. Type IIA subfamily.</text>
</comment>
<keyword evidence="7" id="KW-0460">Magnesium</keyword>
<evidence type="ECO:0000256" key="8">
    <source>
        <dbReference type="ARBA" id="ARBA00022967"/>
    </source>
</evidence>
<dbReference type="GO" id="GO:0012505">
    <property type="term" value="C:endomembrane system"/>
    <property type="evidence" value="ECO:0007669"/>
    <property type="project" value="UniProtKB-SubCell"/>
</dbReference>
<dbReference type="GO" id="GO:0005391">
    <property type="term" value="F:P-type sodium:potassium-exchanging transporter activity"/>
    <property type="evidence" value="ECO:0007669"/>
    <property type="project" value="TreeGrafter"/>
</dbReference>
<dbReference type="GO" id="GO:0005886">
    <property type="term" value="C:plasma membrane"/>
    <property type="evidence" value="ECO:0007669"/>
    <property type="project" value="TreeGrafter"/>
</dbReference>
<dbReference type="GO" id="GO:0016887">
    <property type="term" value="F:ATP hydrolysis activity"/>
    <property type="evidence" value="ECO:0007669"/>
    <property type="project" value="InterPro"/>
</dbReference>
<organism evidence="13 14">
    <name type="scientific">Humitalea rosea</name>
    <dbReference type="NCBI Taxonomy" id="990373"/>
    <lineage>
        <taxon>Bacteria</taxon>
        <taxon>Pseudomonadati</taxon>
        <taxon>Pseudomonadota</taxon>
        <taxon>Alphaproteobacteria</taxon>
        <taxon>Acetobacterales</taxon>
        <taxon>Roseomonadaceae</taxon>
        <taxon>Humitalea</taxon>
    </lineage>
</organism>
<dbReference type="Pfam" id="PF00690">
    <property type="entry name" value="Cation_ATPase_N"/>
    <property type="match status" value="1"/>
</dbReference>
<dbReference type="InterPro" id="IPR023298">
    <property type="entry name" value="ATPase_P-typ_TM_dom_sf"/>
</dbReference>
<dbReference type="Gene3D" id="3.40.1110.10">
    <property type="entry name" value="Calcium-transporting ATPase, cytoplasmic domain N"/>
    <property type="match status" value="1"/>
</dbReference>
<dbReference type="Pfam" id="PF13246">
    <property type="entry name" value="Cation_ATPase"/>
    <property type="match status" value="1"/>
</dbReference>
<dbReference type="GO" id="GO:0036376">
    <property type="term" value="P:sodium ion export across plasma membrane"/>
    <property type="evidence" value="ECO:0007669"/>
    <property type="project" value="TreeGrafter"/>
</dbReference>
<dbReference type="SUPFAM" id="SSF81660">
    <property type="entry name" value="Metal cation-transporting ATPase, ATP-binding domain N"/>
    <property type="match status" value="1"/>
</dbReference>
<dbReference type="SMART" id="SM00831">
    <property type="entry name" value="Cation_ATPase_N"/>
    <property type="match status" value="1"/>
</dbReference>
<evidence type="ECO:0000313" key="13">
    <source>
        <dbReference type="EMBL" id="PZW51178.1"/>
    </source>
</evidence>
<dbReference type="InterPro" id="IPR018303">
    <property type="entry name" value="ATPase_P-typ_P_site"/>
</dbReference>
<accession>A0A2W7IWQ2</accession>
<dbReference type="Proteomes" id="UP000249688">
    <property type="component" value="Unassembled WGS sequence"/>
</dbReference>
<evidence type="ECO:0000313" key="14">
    <source>
        <dbReference type="Proteomes" id="UP000249688"/>
    </source>
</evidence>
<evidence type="ECO:0000256" key="5">
    <source>
        <dbReference type="ARBA" id="ARBA00022741"/>
    </source>
</evidence>
<evidence type="ECO:0000256" key="7">
    <source>
        <dbReference type="ARBA" id="ARBA00022842"/>
    </source>
</evidence>
<comment type="subcellular location">
    <subcellularLocation>
        <location evidence="1">Endomembrane system</location>
        <topology evidence="1">Multi-pass membrane protein</topology>
    </subcellularLocation>
</comment>
<dbReference type="InterPro" id="IPR059000">
    <property type="entry name" value="ATPase_P-type_domA"/>
</dbReference>
<dbReference type="FunFam" id="2.70.150.10:FF:000160">
    <property type="entry name" value="Sarcoplasmic/endoplasmic reticulum calcium ATPase 1"/>
    <property type="match status" value="1"/>
</dbReference>
<dbReference type="GO" id="GO:0030007">
    <property type="term" value="P:intracellular potassium ion homeostasis"/>
    <property type="evidence" value="ECO:0007669"/>
    <property type="project" value="TreeGrafter"/>
</dbReference>
<dbReference type="GO" id="GO:1990573">
    <property type="term" value="P:potassium ion import across plasma membrane"/>
    <property type="evidence" value="ECO:0007669"/>
    <property type="project" value="TreeGrafter"/>
</dbReference>
<dbReference type="RefSeq" id="WP_111396441.1">
    <property type="nucleotide sequence ID" value="NZ_QKYU01000001.1"/>
</dbReference>
<dbReference type="PROSITE" id="PS00154">
    <property type="entry name" value="ATPASE_E1_E2"/>
    <property type="match status" value="1"/>
</dbReference>
<evidence type="ECO:0000256" key="4">
    <source>
        <dbReference type="ARBA" id="ARBA00022692"/>
    </source>
</evidence>
<feature type="transmembrane region" description="Helical" evidence="11">
    <location>
        <begin position="277"/>
        <end position="299"/>
    </location>
</feature>
<keyword evidence="9 11" id="KW-1133">Transmembrane helix</keyword>